<dbReference type="RefSeq" id="WP_188543636.1">
    <property type="nucleotide sequence ID" value="NZ_BMCU01000001.1"/>
</dbReference>
<dbReference type="SUPFAM" id="SSF55961">
    <property type="entry name" value="Bet v1-like"/>
    <property type="match status" value="1"/>
</dbReference>
<dbReference type="AlphaFoldDB" id="A0A917FSY3"/>
<keyword evidence="2" id="KW-1185">Reference proteome</keyword>
<evidence type="ECO:0000313" key="1">
    <source>
        <dbReference type="EMBL" id="GGF98892.1"/>
    </source>
</evidence>
<dbReference type="CDD" id="cd07812">
    <property type="entry name" value="SRPBCC"/>
    <property type="match status" value="1"/>
</dbReference>
<name>A0A917FSY3_9NOCA</name>
<dbReference type="InterPro" id="IPR023393">
    <property type="entry name" value="START-like_dom_sf"/>
</dbReference>
<sequence length="153" mass="16530">MTSYEHSDSITIAASPADVYALVSDVTRTGEWSPICEACWWTEGDGGVGSTFTGRNVTPDRTWETVSTVEAAEPGKRFGWAVAGGVVHWAYILEPADGGSTTLTESWSFPDEGVEYFHSKYGEDAQKEIDNRVAAAHDGIPRTLAAIKRVAES</sequence>
<dbReference type="Pfam" id="PF10604">
    <property type="entry name" value="Polyketide_cyc2"/>
    <property type="match status" value="1"/>
</dbReference>
<proteinExistence type="predicted"/>
<dbReference type="EMBL" id="BMCU01000001">
    <property type="protein sequence ID" value="GGF98892.1"/>
    <property type="molecule type" value="Genomic_DNA"/>
</dbReference>
<reference evidence="1" key="2">
    <citation type="submission" date="2020-09" db="EMBL/GenBank/DDBJ databases">
        <authorList>
            <person name="Sun Q."/>
            <person name="Sedlacek I."/>
        </authorList>
    </citation>
    <scope>NUCLEOTIDE SEQUENCE</scope>
    <source>
        <strain evidence="1">CCM 7905</strain>
    </source>
</reference>
<dbReference type="Gene3D" id="3.30.530.20">
    <property type="match status" value="1"/>
</dbReference>
<dbReference type="InterPro" id="IPR019587">
    <property type="entry name" value="Polyketide_cyclase/dehydratase"/>
</dbReference>
<comment type="caution">
    <text evidence="1">The sequence shown here is derived from an EMBL/GenBank/DDBJ whole genome shotgun (WGS) entry which is preliminary data.</text>
</comment>
<accession>A0A917FSY3</accession>
<dbReference type="Proteomes" id="UP000654257">
    <property type="component" value="Unassembled WGS sequence"/>
</dbReference>
<reference evidence="1" key="1">
    <citation type="journal article" date="2014" name="Int. J. Syst. Evol. Microbiol.">
        <title>Complete genome sequence of Corynebacterium casei LMG S-19264T (=DSM 44701T), isolated from a smear-ripened cheese.</title>
        <authorList>
            <consortium name="US DOE Joint Genome Institute (JGI-PGF)"/>
            <person name="Walter F."/>
            <person name="Albersmeier A."/>
            <person name="Kalinowski J."/>
            <person name="Ruckert C."/>
        </authorList>
    </citation>
    <scope>NUCLEOTIDE SEQUENCE</scope>
    <source>
        <strain evidence="1">CCM 7905</strain>
    </source>
</reference>
<evidence type="ECO:0000313" key="2">
    <source>
        <dbReference type="Proteomes" id="UP000654257"/>
    </source>
</evidence>
<organism evidence="1 2">
    <name type="scientific">Rhodococcoides trifolii</name>
    <dbReference type="NCBI Taxonomy" id="908250"/>
    <lineage>
        <taxon>Bacteria</taxon>
        <taxon>Bacillati</taxon>
        <taxon>Actinomycetota</taxon>
        <taxon>Actinomycetes</taxon>
        <taxon>Mycobacteriales</taxon>
        <taxon>Nocardiaceae</taxon>
        <taxon>Rhodococcoides</taxon>
    </lineage>
</organism>
<gene>
    <name evidence="1" type="ORF">GCM10007304_11040</name>
</gene>
<protein>
    <submittedName>
        <fullName evidence="1">Polyketide cyclase</fullName>
    </submittedName>
</protein>